<dbReference type="Proteomes" id="UP001172102">
    <property type="component" value="Unassembled WGS sequence"/>
</dbReference>
<comment type="caution">
    <text evidence="2">The sequence shown here is derived from an EMBL/GenBank/DDBJ whole genome shotgun (WGS) entry which is preliminary data.</text>
</comment>
<dbReference type="EMBL" id="JAUKUA010000007">
    <property type="protein sequence ID" value="KAK0704677.1"/>
    <property type="molecule type" value="Genomic_DNA"/>
</dbReference>
<accession>A0AA40DL16</accession>
<feature type="compositionally biased region" description="Polar residues" evidence="1">
    <location>
        <begin position="287"/>
        <end position="297"/>
    </location>
</feature>
<proteinExistence type="predicted"/>
<evidence type="ECO:0000313" key="2">
    <source>
        <dbReference type="EMBL" id="KAK0704677.1"/>
    </source>
</evidence>
<keyword evidence="3" id="KW-1185">Reference proteome</keyword>
<evidence type="ECO:0000313" key="3">
    <source>
        <dbReference type="Proteomes" id="UP001172102"/>
    </source>
</evidence>
<name>A0AA40DL16_9PEZI</name>
<dbReference type="AlphaFoldDB" id="A0AA40DL16"/>
<feature type="compositionally biased region" description="Polar residues" evidence="1">
    <location>
        <begin position="76"/>
        <end position="93"/>
    </location>
</feature>
<feature type="compositionally biased region" description="Low complexity" evidence="1">
    <location>
        <begin position="261"/>
        <end position="276"/>
    </location>
</feature>
<sequence>MLRLTPSVISLTMAEVKELENRRLFQKYLELEEAYTPPGKAKARQLEIPSIQVDSSSPPSRKFVSPTNSEKRVMLSASNNHGPPSGTRSSSHSIVEHRIEERILPIPDYPRRRELHEPAAGEFSERGDPHVDAPGGTRLLSASPRRPARRPGNNNPGPASTPDSGRHSPPVSQFLTRRVSRHRHHNQGNEGHAIDRQRPGQSLGPDLTELLHRIDLVGPSPSPTGDAAASSDDTPREVTSDMRGPIAGQRETSQARPGVPRTPSRAAPSRSTSRTPGGFRIYDDSLPASSQPQTPQNLPEARHQSRLRGAYTVPTRRTSPLPASTPSTGRRIRWRFGGRHATRSPPGLREPGFVGLYGGIENTDDSVLFEQASRDMEPNETGSRQQSP</sequence>
<reference evidence="2" key="1">
    <citation type="submission" date="2023-06" db="EMBL/GenBank/DDBJ databases">
        <title>Genome-scale phylogeny and comparative genomics of the fungal order Sordariales.</title>
        <authorList>
            <consortium name="Lawrence Berkeley National Laboratory"/>
            <person name="Hensen N."/>
            <person name="Bonometti L."/>
            <person name="Westerberg I."/>
            <person name="Brannstrom I.O."/>
            <person name="Guillou S."/>
            <person name="Cros-Aarteil S."/>
            <person name="Calhoun S."/>
            <person name="Haridas S."/>
            <person name="Kuo A."/>
            <person name="Mondo S."/>
            <person name="Pangilinan J."/>
            <person name="Riley R."/>
            <person name="Labutti K."/>
            <person name="Andreopoulos B."/>
            <person name="Lipzen A."/>
            <person name="Chen C."/>
            <person name="Yanf M."/>
            <person name="Daum C."/>
            <person name="Ng V."/>
            <person name="Clum A."/>
            <person name="Steindorff A."/>
            <person name="Ohm R."/>
            <person name="Martin F."/>
            <person name="Silar P."/>
            <person name="Natvig D."/>
            <person name="Lalanne C."/>
            <person name="Gautier V."/>
            <person name="Ament-Velasquez S.L."/>
            <person name="Kruys A."/>
            <person name="Hutchinson M.I."/>
            <person name="Powell A.J."/>
            <person name="Barry K."/>
            <person name="Miller A.N."/>
            <person name="Grigoriev I.V."/>
            <person name="Debuchy R."/>
            <person name="Gladieux P."/>
            <person name="Thoren M.H."/>
            <person name="Johannesson H."/>
        </authorList>
    </citation>
    <scope>NUCLEOTIDE SEQUENCE</scope>
    <source>
        <strain evidence="2">SMH4607-1</strain>
    </source>
</reference>
<feature type="region of interest" description="Disordered" evidence="1">
    <location>
        <begin position="338"/>
        <end position="357"/>
    </location>
</feature>
<organism evidence="2 3">
    <name type="scientific">Lasiosphaeris hirsuta</name>
    <dbReference type="NCBI Taxonomy" id="260670"/>
    <lineage>
        <taxon>Eukaryota</taxon>
        <taxon>Fungi</taxon>
        <taxon>Dikarya</taxon>
        <taxon>Ascomycota</taxon>
        <taxon>Pezizomycotina</taxon>
        <taxon>Sordariomycetes</taxon>
        <taxon>Sordariomycetidae</taxon>
        <taxon>Sordariales</taxon>
        <taxon>Lasiosphaeriaceae</taxon>
        <taxon>Lasiosphaeris</taxon>
    </lineage>
</organism>
<feature type="compositionally biased region" description="Basic and acidic residues" evidence="1">
    <location>
        <begin position="94"/>
        <end position="131"/>
    </location>
</feature>
<protein>
    <submittedName>
        <fullName evidence="2">Uncharacterized protein</fullName>
    </submittedName>
</protein>
<feature type="compositionally biased region" description="Low complexity" evidence="1">
    <location>
        <begin position="138"/>
        <end position="160"/>
    </location>
</feature>
<evidence type="ECO:0000256" key="1">
    <source>
        <dbReference type="SAM" id="MobiDB-lite"/>
    </source>
</evidence>
<gene>
    <name evidence="2" type="ORF">B0H67DRAFT_355879</name>
</gene>
<feature type="region of interest" description="Disordered" evidence="1">
    <location>
        <begin position="49"/>
        <end position="305"/>
    </location>
</feature>